<protein>
    <submittedName>
        <fullName evidence="2">Uncharacterized protein</fullName>
    </submittedName>
</protein>
<dbReference type="AlphaFoldDB" id="A0A1B6VTE0"/>
<dbReference type="OrthoDB" id="9832507at2"/>
<sequence>MKINVNTQSDDADHGINEPYPFWQVWLAYAFLGPMLGAALLSLPTLFLLLLFPLTWIITLFVGVPLAAVFGLWLACAQVRRTQYGLTYAGVVGAGCTVLWLILITGLQLSFDEQGKFEFQSLTMLLFFAVLGGLCAVLLGLLFLPQEPEEIEQMERREQLKRRRKSSSWYLD</sequence>
<reference evidence="3" key="1">
    <citation type="submission" date="2016-05" db="EMBL/GenBank/DDBJ databases">
        <title>Draft genome of Corynebacterium afermentans subsp. afermentans LCDC 88199T.</title>
        <authorList>
            <person name="Bernier A.-M."/>
            <person name="Bernard K."/>
        </authorList>
    </citation>
    <scope>NUCLEOTIDE SEQUENCE [LARGE SCALE GENOMIC DNA]</scope>
    <source>
        <strain evidence="3">NML130454</strain>
    </source>
</reference>
<keyword evidence="1" id="KW-1133">Transmembrane helix</keyword>
<name>A0A1B6VTE0_9NEIS</name>
<keyword evidence="3" id="KW-1185">Reference proteome</keyword>
<dbReference type="RefSeq" id="WP_064090823.1">
    <property type="nucleotide sequence ID" value="NZ_LXSQ01000030.1"/>
</dbReference>
<feature type="transmembrane region" description="Helical" evidence="1">
    <location>
        <begin position="26"/>
        <end position="50"/>
    </location>
</feature>
<feature type="transmembrane region" description="Helical" evidence="1">
    <location>
        <begin position="56"/>
        <end position="76"/>
    </location>
</feature>
<keyword evidence="1" id="KW-0812">Transmembrane</keyword>
<evidence type="ECO:0000256" key="1">
    <source>
        <dbReference type="SAM" id="Phobius"/>
    </source>
</evidence>
<accession>A0A1B6VTE0</accession>
<feature type="transmembrane region" description="Helical" evidence="1">
    <location>
        <begin position="88"/>
        <end position="111"/>
    </location>
</feature>
<dbReference type="Proteomes" id="UP000077726">
    <property type="component" value="Unassembled WGS sequence"/>
</dbReference>
<feature type="transmembrane region" description="Helical" evidence="1">
    <location>
        <begin position="123"/>
        <end position="144"/>
    </location>
</feature>
<organism evidence="2 3">
    <name type="scientific">Eikenella halliae</name>
    <dbReference type="NCBI Taxonomy" id="1795832"/>
    <lineage>
        <taxon>Bacteria</taxon>
        <taxon>Pseudomonadati</taxon>
        <taxon>Pseudomonadota</taxon>
        <taxon>Betaproteobacteria</taxon>
        <taxon>Neisseriales</taxon>
        <taxon>Neisseriaceae</taxon>
        <taxon>Eikenella</taxon>
    </lineage>
</organism>
<evidence type="ECO:0000313" key="2">
    <source>
        <dbReference type="EMBL" id="OAM36543.1"/>
    </source>
</evidence>
<dbReference type="EMBL" id="LXSQ01000030">
    <property type="protein sequence ID" value="OAM36543.1"/>
    <property type="molecule type" value="Genomic_DNA"/>
</dbReference>
<comment type="caution">
    <text evidence="2">The sequence shown here is derived from an EMBL/GenBank/DDBJ whole genome shotgun (WGS) entry which is preliminary data.</text>
</comment>
<gene>
    <name evidence="2" type="ORF">A7Q00_12375</name>
</gene>
<evidence type="ECO:0000313" key="3">
    <source>
        <dbReference type="Proteomes" id="UP000077726"/>
    </source>
</evidence>
<proteinExistence type="predicted"/>
<keyword evidence="1" id="KW-0472">Membrane</keyword>